<evidence type="ECO:0000256" key="13">
    <source>
        <dbReference type="SAM" id="MobiDB-lite"/>
    </source>
</evidence>
<keyword evidence="4" id="KW-1000">Mitochondrion outer membrane</keyword>
<dbReference type="GO" id="GO:0008374">
    <property type="term" value="F:O-acyltransferase activity"/>
    <property type="evidence" value="ECO:0007669"/>
    <property type="project" value="TreeGrafter"/>
</dbReference>
<evidence type="ECO:0000256" key="5">
    <source>
        <dbReference type="ARBA" id="ARBA00022792"/>
    </source>
</evidence>
<sequence length="303" mass="33338">MDALEQCQIDEAITSPPWGQIGRAFTLGIISGACKLVLNVINTTSVENHDIWLKHVMNRELGRGLITISNHTTLVDDPGVISAITPWWYFWSEPQHHGMRWSMCAKEVCFKNDLLRQFFANGKVMPIVRGGGVDQPVMTTAANQVATGGWLHVFPEGRIMMTGKLGPFRWGVGKVVCDAKKASGGKDPIILPIFHSNMAAVLPLDTYMVRAGKQISVTIGEPLDLTDITCRCHQPGQDQQKVWKDITLRMHHAMSELQERCPGNPYQRENPPGKPGAASGSTTQSVGTDKATEAMDPRLDSRA</sequence>
<evidence type="ECO:0000313" key="16">
    <source>
        <dbReference type="Proteomes" id="UP000232323"/>
    </source>
</evidence>
<evidence type="ECO:0000256" key="9">
    <source>
        <dbReference type="ARBA" id="ARBA00023315"/>
    </source>
</evidence>
<organism evidence="15 16">
    <name type="scientific">Chlamydomonas eustigma</name>
    <dbReference type="NCBI Taxonomy" id="1157962"/>
    <lineage>
        <taxon>Eukaryota</taxon>
        <taxon>Viridiplantae</taxon>
        <taxon>Chlorophyta</taxon>
        <taxon>core chlorophytes</taxon>
        <taxon>Chlorophyceae</taxon>
        <taxon>CS clade</taxon>
        <taxon>Chlamydomonadales</taxon>
        <taxon>Chlamydomonadaceae</taxon>
        <taxon>Chlamydomonas</taxon>
    </lineage>
</organism>
<dbReference type="CDD" id="cd07989">
    <property type="entry name" value="LPLAT_AGPAT-like"/>
    <property type="match status" value="1"/>
</dbReference>
<dbReference type="InterPro" id="IPR002123">
    <property type="entry name" value="Plipid/glycerol_acylTrfase"/>
</dbReference>
<dbReference type="PANTHER" id="PTHR12497:SF0">
    <property type="entry name" value="TAFAZZIN"/>
    <property type="match status" value="1"/>
</dbReference>
<feature type="region of interest" description="Disordered" evidence="13">
    <location>
        <begin position="258"/>
        <end position="303"/>
    </location>
</feature>
<dbReference type="SMART" id="SM00563">
    <property type="entry name" value="PlsC"/>
    <property type="match status" value="1"/>
</dbReference>
<evidence type="ECO:0000256" key="1">
    <source>
        <dbReference type="ARBA" id="ARBA00004137"/>
    </source>
</evidence>
<evidence type="ECO:0000259" key="14">
    <source>
        <dbReference type="SMART" id="SM00563"/>
    </source>
</evidence>
<dbReference type="EMBL" id="BEGY01000004">
    <property type="protein sequence ID" value="GAX73579.1"/>
    <property type="molecule type" value="Genomic_DNA"/>
</dbReference>
<protein>
    <recommendedName>
        <fullName evidence="12">Tafazzin family protein</fullName>
    </recommendedName>
</protein>
<keyword evidence="8" id="KW-0472">Membrane</keyword>
<feature type="domain" description="Phospholipid/glycerol acyltransferase" evidence="14">
    <location>
        <begin position="65"/>
        <end position="198"/>
    </location>
</feature>
<dbReference type="Pfam" id="PF01553">
    <property type="entry name" value="Acyltransferase"/>
    <property type="match status" value="1"/>
</dbReference>
<evidence type="ECO:0000313" key="15">
    <source>
        <dbReference type="EMBL" id="GAX73579.1"/>
    </source>
</evidence>
<evidence type="ECO:0000256" key="12">
    <source>
        <dbReference type="RuleBase" id="RU365062"/>
    </source>
</evidence>
<accession>A0A250WSA6</accession>
<comment type="catalytic activity">
    <reaction evidence="11">
        <text>1'-[1,2-diacyl-sn-glycero-3-phospho],3'-[1-acyl-sn-glycero-3-phospho]-glycerol + a 1,2-diacyl-sn-glycero-3-phosphocholine = a cardiolipin + a 1-acyl-sn-glycero-3-phosphocholine</text>
        <dbReference type="Rhea" id="RHEA:33731"/>
        <dbReference type="ChEBI" id="CHEBI:57643"/>
        <dbReference type="ChEBI" id="CHEBI:58168"/>
        <dbReference type="ChEBI" id="CHEBI:62237"/>
        <dbReference type="ChEBI" id="CHEBI:64743"/>
    </reaction>
    <physiologicalReaction direction="left-to-right" evidence="11">
        <dbReference type="Rhea" id="RHEA:33732"/>
    </physiologicalReaction>
    <physiologicalReaction direction="right-to-left" evidence="11">
        <dbReference type="Rhea" id="RHEA:33733"/>
    </physiologicalReaction>
</comment>
<gene>
    <name evidence="15" type="ORF">CEUSTIGMA_g1030.t1</name>
</gene>
<dbReference type="GO" id="GO:0005743">
    <property type="term" value="C:mitochondrial inner membrane"/>
    <property type="evidence" value="ECO:0007669"/>
    <property type="project" value="UniProtKB-SubCell"/>
</dbReference>
<evidence type="ECO:0000256" key="2">
    <source>
        <dbReference type="ARBA" id="ARBA00010524"/>
    </source>
</evidence>
<comment type="caution">
    <text evidence="15">The sequence shown here is derived from an EMBL/GenBank/DDBJ whole genome shotgun (WGS) entry which is preliminary data.</text>
</comment>
<keyword evidence="9" id="KW-0012">Acyltransferase</keyword>
<dbReference type="OrthoDB" id="193467at2759"/>
<dbReference type="GO" id="GO:0005741">
    <property type="term" value="C:mitochondrial outer membrane"/>
    <property type="evidence" value="ECO:0007669"/>
    <property type="project" value="UniProtKB-SubCell"/>
</dbReference>
<dbReference type="AlphaFoldDB" id="A0A250WSA6"/>
<keyword evidence="7" id="KW-0496">Mitochondrion</keyword>
<feature type="compositionally biased region" description="Basic and acidic residues" evidence="13">
    <location>
        <begin position="290"/>
        <end position="303"/>
    </location>
</feature>
<evidence type="ECO:0000256" key="8">
    <source>
        <dbReference type="ARBA" id="ARBA00023136"/>
    </source>
</evidence>
<dbReference type="SUPFAM" id="SSF69593">
    <property type="entry name" value="Glycerol-3-phosphate (1)-acyltransferase"/>
    <property type="match status" value="1"/>
</dbReference>
<proteinExistence type="inferred from homology"/>
<dbReference type="Proteomes" id="UP000232323">
    <property type="component" value="Unassembled WGS sequence"/>
</dbReference>
<dbReference type="InterPro" id="IPR000872">
    <property type="entry name" value="Tafazzin"/>
</dbReference>
<keyword evidence="6" id="KW-0443">Lipid metabolism</keyword>
<evidence type="ECO:0000256" key="4">
    <source>
        <dbReference type="ARBA" id="ARBA00022787"/>
    </source>
</evidence>
<name>A0A250WSA6_9CHLO</name>
<reference evidence="15 16" key="1">
    <citation type="submission" date="2017-08" db="EMBL/GenBank/DDBJ databases">
        <title>Acidophilic green algal genome provides insights into adaptation to an acidic environment.</title>
        <authorList>
            <person name="Hirooka S."/>
            <person name="Hirose Y."/>
            <person name="Kanesaki Y."/>
            <person name="Higuchi S."/>
            <person name="Fujiwara T."/>
            <person name="Onuma R."/>
            <person name="Era A."/>
            <person name="Ohbayashi R."/>
            <person name="Uzuka A."/>
            <person name="Nozaki H."/>
            <person name="Yoshikawa H."/>
            <person name="Miyagishima S.Y."/>
        </authorList>
    </citation>
    <scope>NUCLEOTIDE SEQUENCE [LARGE SCALE GENOMIC DNA]</scope>
    <source>
        <strain evidence="15 16">NIES-2499</strain>
    </source>
</reference>
<evidence type="ECO:0000256" key="7">
    <source>
        <dbReference type="ARBA" id="ARBA00023128"/>
    </source>
</evidence>
<dbReference type="PANTHER" id="PTHR12497">
    <property type="entry name" value="TAZ PROTEIN TAFAZZIN"/>
    <property type="match status" value="1"/>
</dbReference>
<dbReference type="GO" id="GO:0006644">
    <property type="term" value="P:phospholipid metabolic process"/>
    <property type="evidence" value="ECO:0007669"/>
    <property type="project" value="InterPro"/>
</dbReference>
<evidence type="ECO:0000256" key="10">
    <source>
        <dbReference type="ARBA" id="ARBA00024323"/>
    </source>
</evidence>
<comment type="similarity">
    <text evidence="2 12">Belongs to the taffazin family.</text>
</comment>
<dbReference type="PRINTS" id="PR00979">
    <property type="entry name" value="TAFAZZIN"/>
</dbReference>
<keyword evidence="3" id="KW-0808">Transferase</keyword>
<keyword evidence="16" id="KW-1185">Reference proteome</keyword>
<keyword evidence="5" id="KW-0999">Mitochondrion inner membrane</keyword>
<evidence type="ECO:0000256" key="3">
    <source>
        <dbReference type="ARBA" id="ARBA00022679"/>
    </source>
</evidence>
<evidence type="ECO:0000256" key="6">
    <source>
        <dbReference type="ARBA" id="ARBA00023098"/>
    </source>
</evidence>
<evidence type="ECO:0000256" key="11">
    <source>
        <dbReference type="ARBA" id="ARBA00047906"/>
    </source>
</evidence>
<dbReference type="STRING" id="1157962.A0A250WSA6"/>
<comment type="subcellular location">
    <subcellularLocation>
        <location evidence="1">Mitochondrion inner membrane</location>
        <topology evidence="1">Peripheral membrane protein</topology>
        <orientation evidence="1">Intermembrane side</orientation>
    </subcellularLocation>
    <subcellularLocation>
        <location evidence="10">Mitochondrion outer membrane</location>
        <topology evidence="10">Peripheral membrane protein</topology>
        <orientation evidence="10">Intermembrane side</orientation>
    </subcellularLocation>
</comment>